<name>A0A8S9TH43_PHYIN</name>
<feature type="region of interest" description="Disordered" evidence="1">
    <location>
        <begin position="120"/>
        <end position="157"/>
    </location>
</feature>
<feature type="region of interest" description="Disordered" evidence="1">
    <location>
        <begin position="182"/>
        <end position="218"/>
    </location>
</feature>
<reference evidence="2" key="1">
    <citation type="submission" date="2020-03" db="EMBL/GenBank/DDBJ databases">
        <title>Hybrid Assembly of Korean Phytophthora infestans isolates.</title>
        <authorList>
            <person name="Prokchorchik M."/>
            <person name="Lee Y."/>
            <person name="Seo J."/>
            <person name="Cho J.-H."/>
            <person name="Park Y.-E."/>
            <person name="Jang D.-C."/>
            <person name="Im J.-S."/>
            <person name="Choi J.-G."/>
            <person name="Park H.-J."/>
            <person name="Lee G.-B."/>
            <person name="Lee Y.-G."/>
            <person name="Hong S.-Y."/>
            <person name="Cho K."/>
            <person name="Sohn K.H."/>
        </authorList>
    </citation>
    <scope>NUCLEOTIDE SEQUENCE</scope>
    <source>
        <strain evidence="2">KR_2_A2</strain>
    </source>
</reference>
<evidence type="ECO:0000313" key="3">
    <source>
        <dbReference type="Proteomes" id="UP000704712"/>
    </source>
</evidence>
<gene>
    <name evidence="2" type="ORF">GN958_ATG23410</name>
</gene>
<proteinExistence type="predicted"/>
<protein>
    <submittedName>
        <fullName evidence="2">Uncharacterized protein</fullName>
    </submittedName>
</protein>
<organism evidence="2 3">
    <name type="scientific">Phytophthora infestans</name>
    <name type="common">Potato late blight agent</name>
    <name type="synonym">Botrytis infestans</name>
    <dbReference type="NCBI Taxonomy" id="4787"/>
    <lineage>
        <taxon>Eukaryota</taxon>
        <taxon>Sar</taxon>
        <taxon>Stramenopiles</taxon>
        <taxon>Oomycota</taxon>
        <taxon>Peronosporomycetes</taxon>
        <taxon>Peronosporales</taxon>
        <taxon>Peronosporaceae</taxon>
        <taxon>Phytophthora</taxon>
    </lineage>
</organism>
<accession>A0A8S9TH43</accession>
<dbReference type="PANTHER" id="PTHR33324:SF2">
    <property type="entry name" value="MYB_SANT-LIKE DNA-BINDING DOMAIN-CONTAINING PROTEIN"/>
    <property type="match status" value="1"/>
</dbReference>
<comment type="caution">
    <text evidence="2">The sequence shown here is derived from an EMBL/GenBank/DDBJ whole genome shotgun (WGS) entry which is preliminary data.</text>
</comment>
<evidence type="ECO:0000256" key="1">
    <source>
        <dbReference type="SAM" id="MobiDB-lite"/>
    </source>
</evidence>
<feature type="compositionally biased region" description="Polar residues" evidence="1">
    <location>
        <begin position="188"/>
        <end position="200"/>
    </location>
</feature>
<dbReference type="AlphaFoldDB" id="A0A8S9TH43"/>
<dbReference type="Proteomes" id="UP000704712">
    <property type="component" value="Unassembled WGS sequence"/>
</dbReference>
<sequence length="308" mass="34653">MKILWDRDGVAGGPSSIKVLLDWLTSERNYAKWKGEDGSYGSTKEALCEVIIDKLKEVGITHRKPADVRDKIRYLEKQFRRAVEWTTNAGQGVSDDTTIRPAILQLCPCYYQLARVMGDNPPSEPCQTTGNSNDDGDNRNRKRPLSVAEITGNKKQHGSMLRILPKPHEIGQKTCDKGNRTLLELHGPSQQPRENGNSTCLERREPSRHARGSSNTTLAEVCEPSQQALAGGKTTLLDLEEKRLELELRREAREEAQAKAEVELIHAKRRSVEIDNTTRLLLARKQLKDAGYTDQEIDAHLPLNNSRK</sequence>
<evidence type="ECO:0000313" key="2">
    <source>
        <dbReference type="EMBL" id="KAF4127430.1"/>
    </source>
</evidence>
<dbReference type="PANTHER" id="PTHR33324">
    <property type="entry name" value="EXPRESSED PROTEIN"/>
    <property type="match status" value="1"/>
</dbReference>
<dbReference type="EMBL" id="JAACNO010003269">
    <property type="protein sequence ID" value="KAF4127430.1"/>
    <property type="molecule type" value="Genomic_DNA"/>
</dbReference>